<reference evidence="1 2" key="1">
    <citation type="submission" date="2024-09" db="EMBL/GenBank/DDBJ databases">
        <title>Chromosome-scale assembly of Riccia sorocarpa.</title>
        <authorList>
            <person name="Paukszto L."/>
        </authorList>
    </citation>
    <scope>NUCLEOTIDE SEQUENCE [LARGE SCALE GENOMIC DNA]</scope>
    <source>
        <strain evidence="1">LP-2024</strain>
        <tissue evidence="1">Aerial parts of the thallus</tissue>
    </source>
</reference>
<accession>A0ABD3HZH4</accession>
<proteinExistence type="predicted"/>
<protein>
    <recommendedName>
        <fullName evidence="3">Endonuclease/exonuclease/phosphatase domain-containing protein</fullName>
    </recommendedName>
</protein>
<gene>
    <name evidence="1" type="ORF">R1sor_010948</name>
</gene>
<keyword evidence="2" id="KW-1185">Reference proteome</keyword>
<name>A0ABD3HZH4_9MARC</name>
<evidence type="ECO:0008006" key="3">
    <source>
        <dbReference type="Google" id="ProtNLM"/>
    </source>
</evidence>
<evidence type="ECO:0000313" key="2">
    <source>
        <dbReference type="Proteomes" id="UP001633002"/>
    </source>
</evidence>
<sequence length="353" mass="40797">MSSGVQVNISMLSVMPRATVVIDQKEDGKIDAALLLNKKLQVRARGCSGQGFAAWAEIDITVEEWVSWQFTHPVNEERTSFWPWLQQKIAGEQWLIIGDCNMVEHRNDTIGYSPLIRGGELWQWASCANSGDLVDDEMTHDGSSSLADYIPIKVKLVLQGESNNLIRKSYFKMYASQMKNPEVQQEIKAACEDHPVWVQDDRKMWGMTLVRVRTIMVKQKNRQRADIQEAEVIHAKLAATRLVVQDDLSEAGRIQFEKDLTEARRREQLDTRICRVRSRIKWLHEGDAPSRFFFACLRAKNAEENINTLKLESGEVVTEERRILKLIEESYVQLYTGRRRQTERGRNNSQLYR</sequence>
<comment type="caution">
    <text evidence="1">The sequence shown here is derived from an EMBL/GenBank/DDBJ whole genome shotgun (WGS) entry which is preliminary data.</text>
</comment>
<organism evidence="1 2">
    <name type="scientific">Riccia sorocarpa</name>
    <dbReference type="NCBI Taxonomy" id="122646"/>
    <lineage>
        <taxon>Eukaryota</taxon>
        <taxon>Viridiplantae</taxon>
        <taxon>Streptophyta</taxon>
        <taxon>Embryophyta</taxon>
        <taxon>Marchantiophyta</taxon>
        <taxon>Marchantiopsida</taxon>
        <taxon>Marchantiidae</taxon>
        <taxon>Marchantiales</taxon>
        <taxon>Ricciaceae</taxon>
        <taxon>Riccia</taxon>
    </lineage>
</organism>
<dbReference type="AlphaFoldDB" id="A0ABD3HZH4"/>
<evidence type="ECO:0000313" key="1">
    <source>
        <dbReference type="EMBL" id="KAL3696872.1"/>
    </source>
</evidence>
<dbReference type="Proteomes" id="UP001633002">
    <property type="component" value="Unassembled WGS sequence"/>
</dbReference>
<dbReference type="EMBL" id="JBJQOH010000002">
    <property type="protein sequence ID" value="KAL3696872.1"/>
    <property type="molecule type" value="Genomic_DNA"/>
</dbReference>